<feature type="region of interest" description="Disordered" evidence="1">
    <location>
        <begin position="209"/>
        <end position="245"/>
    </location>
</feature>
<evidence type="ECO:0000313" key="3">
    <source>
        <dbReference type="Proteomes" id="UP001230188"/>
    </source>
</evidence>
<name>A0AAD7UNI9_9STRA</name>
<accession>A0AAD7UNI9</accession>
<protein>
    <submittedName>
        <fullName evidence="2">Uncharacterized protein</fullName>
    </submittedName>
</protein>
<reference evidence="2" key="1">
    <citation type="submission" date="2023-01" db="EMBL/GenBank/DDBJ databases">
        <title>Metagenome sequencing of chrysophaentin producing Chrysophaeum taylorii.</title>
        <authorList>
            <person name="Davison J."/>
            <person name="Bewley C."/>
        </authorList>
    </citation>
    <scope>NUCLEOTIDE SEQUENCE</scope>
    <source>
        <strain evidence="2">NIES-1699</strain>
    </source>
</reference>
<dbReference type="Proteomes" id="UP001230188">
    <property type="component" value="Unassembled WGS sequence"/>
</dbReference>
<dbReference type="AlphaFoldDB" id="A0AAD7UNI9"/>
<organism evidence="2 3">
    <name type="scientific">Chrysophaeum taylorii</name>
    <dbReference type="NCBI Taxonomy" id="2483200"/>
    <lineage>
        <taxon>Eukaryota</taxon>
        <taxon>Sar</taxon>
        <taxon>Stramenopiles</taxon>
        <taxon>Ochrophyta</taxon>
        <taxon>Pelagophyceae</taxon>
        <taxon>Pelagomonadales</taxon>
        <taxon>Pelagomonadaceae</taxon>
        <taxon>Chrysophaeum</taxon>
    </lineage>
</organism>
<gene>
    <name evidence="2" type="ORF">CTAYLR_002293</name>
</gene>
<evidence type="ECO:0000256" key="1">
    <source>
        <dbReference type="SAM" id="MobiDB-lite"/>
    </source>
</evidence>
<dbReference type="EMBL" id="JAQMWT010000029">
    <property type="protein sequence ID" value="KAJ8613373.1"/>
    <property type="molecule type" value="Genomic_DNA"/>
</dbReference>
<sequence>MGKRKKKGDSATAFPVFHIKKQRLNQETNLTALVALHKYAHKFKLGAPGFREKGSNPFVITVVLNGSELGTAQHGEKEAAMEKACLITLHLLDPDGKSIVANIHHPNEAELKKLCLQITNAKQDEIRALAQSAAAAPLPTTASPPFSGGVPPFAAAFPGMTPMMFPAPQYPGGSAGMAASPAAVWGAAPVGPFGGGGGGTFPMPLPVARGPQSSVPPPTPQVTSEVVAPTGGHQHATATPAPLPPLTLATRSSSEAGFKSGGGGDDKLVWTNDDVSPEEARAALPKYRGIEPSRPAAAPVDDTPTDESIEALLEEVAARHRASSSQLVSMPAPT</sequence>
<proteinExistence type="predicted"/>
<keyword evidence="3" id="KW-1185">Reference proteome</keyword>
<dbReference type="SUPFAM" id="SSF54768">
    <property type="entry name" value="dsRNA-binding domain-like"/>
    <property type="match status" value="1"/>
</dbReference>
<comment type="caution">
    <text evidence="2">The sequence shown here is derived from an EMBL/GenBank/DDBJ whole genome shotgun (WGS) entry which is preliminary data.</text>
</comment>
<feature type="compositionally biased region" description="Low complexity" evidence="1">
    <location>
        <begin position="236"/>
        <end position="245"/>
    </location>
</feature>
<evidence type="ECO:0000313" key="2">
    <source>
        <dbReference type="EMBL" id="KAJ8613373.1"/>
    </source>
</evidence>